<evidence type="ECO:0000313" key="2">
    <source>
        <dbReference type="Proteomes" id="UP000646244"/>
    </source>
</evidence>
<name>A0A918TAQ0_STRCJ</name>
<proteinExistence type="predicted"/>
<reference evidence="1" key="1">
    <citation type="journal article" date="2014" name="Int. J. Syst. Evol. Microbiol.">
        <title>Complete genome sequence of Corynebacterium casei LMG S-19264T (=DSM 44701T), isolated from a smear-ripened cheese.</title>
        <authorList>
            <consortium name="US DOE Joint Genome Institute (JGI-PGF)"/>
            <person name="Walter F."/>
            <person name="Albersmeier A."/>
            <person name="Kalinowski J."/>
            <person name="Ruckert C."/>
        </authorList>
    </citation>
    <scope>NUCLEOTIDE SEQUENCE</scope>
    <source>
        <strain evidence="1">JCM 4633</strain>
    </source>
</reference>
<evidence type="ECO:0000313" key="1">
    <source>
        <dbReference type="EMBL" id="GHC38267.1"/>
    </source>
</evidence>
<comment type="caution">
    <text evidence="1">The sequence shown here is derived from an EMBL/GenBank/DDBJ whole genome shotgun (WGS) entry which is preliminary data.</text>
</comment>
<protein>
    <submittedName>
        <fullName evidence="1">Uncharacterized protein</fullName>
    </submittedName>
</protein>
<reference evidence="1" key="2">
    <citation type="submission" date="2020-09" db="EMBL/GenBank/DDBJ databases">
        <authorList>
            <person name="Sun Q."/>
            <person name="Ohkuma M."/>
        </authorList>
    </citation>
    <scope>NUCLEOTIDE SEQUENCE</scope>
    <source>
        <strain evidence="1">JCM 4633</strain>
    </source>
</reference>
<sequence>MAEAAAVQETWWLMQGDTRVGALREYAVDQPSFLCHSVPGSGWEAVCGQFESWAGPRGPDPDGARTMQVVKPIMDLG</sequence>
<organism evidence="1 2">
    <name type="scientific">Streptomyces cinnamoneus</name>
    <name type="common">Streptoverticillium cinnamoneum</name>
    <dbReference type="NCBI Taxonomy" id="53446"/>
    <lineage>
        <taxon>Bacteria</taxon>
        <taxon>Bacillati</taxon>
        <taxon>Actinomycetota</taxon>
        <taxon>Actinomycetes</taxon>
        <taxon>Kitasatosporales</taxon>
        <taxon>Streptomycetaceae</taxon>
        <taxon>Streptomyces</taxon>
        <taxon>Streptomyces cinnamoneus group</taxon>
    </lineage>
</organism>
<dbReference type="AlphaFoldDB" id="A0A918TAQ0"/>
<dbReference type="EMBL" id="BMVB01000003">
    <property type="protein sequence ID" value="GHC38267.1"/>
    <property type="molecule type" value="Genomic_DNA"/>
</dbReference>
<gene>
    <name evidence="1" type="ORF">GCM10010507_09690</name>
</gene>
<accession>A0A918TAQ0</accession>
<dbReference type="Proteomes" id="UP000646244">
    <property type="component" value="Unassembled WGS sequence"/>
</dbReference>